<comment type="caution">
    <text evidence="2">The sequence shown here is derived from an EMBL/GenBank/DDBJ whole genome shotgun (WGS) entry which is preliminary data.</text>
</comment>
<dbReference type="PROSITE" id="PS50125">
    <property type="entry name" value="GUANYLATE_CYCLASE_2"/>
    <property type="match status" value="1"/>
</dbReference>
<evidence type="ECO:0000313" key="3">
    <source>
        <dbReference type="Proteomes" id="UP000818323"/>
    </source>
</evidence>
<dbReference type="Proteomes" id="UP000818323">
    <property type="component" value="Unassembled WGS sequence"/>
</dbReference>
<reference evidence="2 3" key="1">
    <citation type="submission" date="2020-01" db="EMBL/GenBank/DDBJ databases">
        <title>Microvirga sp. nov., an arsenate reduction bacterium isolated from Tibet hotspring sediments.</title>
        <authorList>
            <person name="Yuan C.-G."/>
        </authorList>
    </citation>
    <scope>NUCLEOTIDE SEQUENCE [LARGE SCALE GENOMIC DNA]</scope>
    <source>
        <strain evidence="2 3">SYSU G3D203</strain>
    </source>
</reference>
<dbReference type="InterPro" id="IPR001054">
    <property type="entry name" value="A/G_cyclase"/>
</dbReference>
<gene>
    <name evidence="2" type="ORF">GR303_24060</name>
</gene>
<protein>
    <recommendedName>
        <fullName evidence="1">Guanylate cyclase domain-containing protein</fullName>
    </recommendedName>
</protein>
<feature type="domain" description="Guanylate cyclase" evidence="1">
    <location>
        <begin position="30"/>
        <end position="158"/>
    </location>
</feature>
<evidence type="ECO:0000259" key="1">
    <source>
        <dbReference type="PROSITE" id="PS50125"/>
    </source>
</evidence>
<dbReference type="SUPFAM" id="SSF55073">
    <property type="entry name" value="Nucleotide cyclase"/>
    <property type="match status" value="1"/>
</dbReference>
<dbReference type="CDD" id="cd07302">
    <property type="entry name" value="CHD"/>
    <property type="match status" value="1"/>
</dbReference>
<dbReference type="Gene3D" id="3.30.70.1230">
    <property type="entry name" value="Nucleotide cyclase"/>
    <property type="match status" value="1"/>
</dbReference>
<organism evidence="2 3">
    <name type="scientific">Microvirga arsenatis</name>
    <dbReference type="NCBI Taxonomy" id="2692265"/>
    <lineage>
        <taxon>Bacteria</taxon>
        <taxon>Pseudomonadati</taxon>
        <taxon>Pseudomonadota</taxon>
        <taxon>Alphaproteobacteria</taxon>
        <taxon>Hyphomicrobiales</taxon>
        <taxon>Methylobacteriaceae</taxon>
        <taxon>Microvirga</taxon>
    </lineage>
</organism>
<proteinExistence type="predicted"/>
<dbReference type="EMBL" id="JAAAXJ010000048">
    <property type="protein sequence ID" value="NBJ27379.1"/>
    <property type="molecule type" value="Genomic_DNA"/>
</dbReference>
<dbReference type="InterPro" id="IPR029787">
    <property type="entry name" value="Nucleotide_cyclase"/>
</dbReference>
<name>A0ABW9Z9Q5_9HYPH</name>
<evidence type="ECO:0000313" key="2">
    <source>
        <dbReference type="EMBL" id="NBJ27379.1"/>
    </source>
</evidence>
<sequence length="204" mass="22566">MSISRFLPEGVASEVARGDEAAEAAERHACLLLVDIRGFSALIQSRPSHEVIGDLMVFRRFVHEAVSRHNGIFDKYLGNGVLAVFLCGTPERLAAQAFEAACDPAPIGYLEEPRGRTIRCSRHYDTHCGFALAGVFYDGERAEFTALGPAMNALPRMERRSKEANIGVVMSKRFLCLLPPSIRTLIDTRPVERRPGDEQLPDIL</sequence>
<keyword evidence="3" id="KW-1185">Reference proteome</keyword>
<accession>A0ABW9Z9Q5</accession>
<dbReference type="RefSeq" id="WP_161726975.1">
    <property type="nucleotide sequence ID" value="NZ_JAAAXI010000059.1"/>
</dbReference>